<dbReference type="OrthoDB" id="289038at2759"/>
<dbReference type="GO" id="GO:0005634">
    <property type="term" value="C:nucleus"/>
    <property type="evidence" value="ECO:0007669"/>
    <property type="project" value="TreeGrafter"/>
</dbReference>
<evidence type="ECO:0000259" key="10">
    <source>
        <dbReference type="PROSITE" id="PS50235"/>
    </source>
</evidence>
<dbReference type="HOGENOM" id="CLU_005874_0_0_1"/>
<keyword evidence="5" id="KW-0833">Ubl conjugation pathway</keyword>
<dbReference type="PROSITE" id="PS51283">
    <property type="entry name" value="DUSP"/>
    <property type="match status" value="1"/>
</dbReference>
<keyword evidence="13" id="KW-1185">Reference proteome</keyword>
<evidence type="ECO:0000256" key="4">
    <source>
        <dbReference type="ARBA" id="ARBA00022670"/>
    </source>
</evidence>
<dbReference type="CDD" id="cd01795">
    <property type="entry name" value="Ubl_USP48"/>
    <property type="match status" value="1"/>
</dbReference>
<keyword evidence="4" id="KW-0645">Protease</keyword>
<dbReference type="InterPro" id="IPR001394">
    <property type="entry name" value="Peptidase_C19_UCH"/>
</dbReference>
<name>S7QFZ0_GLOTA</name>
<dbReference type="CDD" id="cd02668">
    <property type="entry name" value="Peptidase_C19L"/>
    <property type="match status" value="1"/>
</dbReference>
<feature type="domain" description="USP" evidence="10">
    <location>
        <begin position="160"/>
        <end position="467"/>
    </location>
</feature>
<keyword evidence="6" id="KW-0378">Hydrolase</keyword>
<dbReference type="PROSITE" id="PS00972">
    <property type="entry name" value="USP_1"/>
    <property type="match status" value="1"/>
</dbReference>
<evidence type="ECO:0000256" key="8">
    <source>
        <dbReference type="SAM" id="MobiDB-lite"/>
    </source>
</evidence>
<dbReference type="GO" id="GO:0006508">
    <property type="term" value="P:proteolysis"/>
    <property type="evidence" value="ECO:0007669"/>
    <property type="project" value="UniProtKB-KW"/>
</dbReference>
<dbReference type="GO" id="GO:0005829">
    <property type="term" value="C:cytosol"/>
    <property type="evidence" value="ECO:0007669"/>
    <property type="project" value="TreeGrafter"/>
</dbReference>
<feature type="domain" description="DUSP" evidence="11">
    <location>
        <begin position="872"/>
        <end position="981"/>
    </location>
</feature>
<dbReference type="InterPro" id="IPR000626">
    <property type="entry name" value="Ubiquitin-like_dom"/>
</dbReference>
<dbReference type="eggNOG" id="KOG1863">
    <property type="taxonomic scope" value="Eukaryota"/>
</dbReference>
<evidence type="ECO:0000259" key="11">
    <source>
        <dbReference type="PROSITE" id="PS51283"/>
    </source>
</evidence>
<dbReference type="InterPro" id="IPR006615">
    <property type="entry name" value="Pept_C19_DUSP"/>
</dbReference>
<dbReference type="GO" id="GO:0016579">
    <property type="term" value="P:protein deubiquitination"/>
    <property type="evidence" value="ECO:0007669"/>
    <property type="project" value="InterPro"/>
</dbReference>
<accession>S7QFZ0</accession>
<dbReference type="InterPro" id="IPR044743">
    <property type="entry name" value="Ubl_USP48"/>
</dbReference>
<dbReference type="InterPro" id="IPR033841">
    <property type="entry name" value="Pep_USP48"/>
</dbReference>
<evidence type="ECO:0000256" key="1">
    <source>
        <dbReference type="ARBA" id="ARBA00000707"/>
    </source>
</evidence>
<evidence type="ECO:0000313" key="13">
    <source>
        <dbReference type="Proteomes" id="UP000030669"/>
    </source>
</evidence>
<dbReference type="GO" id="GO:0004197">
    <property type="term" value="F:cysteine-type endopeptidase activity"/>
    <property type="evidence" value="ECO:0007669"/>
    <property type="project" value="InterPro"/>
</dbReference>
<feature type="region of interest" description="Disordered" evidence="8">
    <location>
        <begin position="465"/>
        <end position="511"/>
    </location>
</feature>
<dbReference type="RefSeq" id="XP_007863546.1">
    <property type="nucleotide sequence ID" value="XM_007865355.1"/>
</dbReference>
<proteinExistence type="inferred from homology"/>
<dbReference type="Pfam" id="PF00443">
    <property type="entry name" value="UCH"/>
    <property type="match status" value="1"/>
</dbReference>
<evidence type="ECO:0000256" key="5">
    <source>
        <dbReference type="ARBA" id="ARBA00022786"/>
    </source>
</evidence>
<dbReference type="GO" id="GO:0004843">
    <property type="term" value="F:cysteine-type deubiquitinase activity"/>
    <property type="evidence" value="ECO:0007669"/>
    <property type="project" value="UniProtKB-EC"/>
</dbReference>
<feature type="region of interest" description="Disordered" evidence="8">
    <location>
        <begin position="1118"/>
        <end position="1178"/>
    </location>
</feature>
<keyword evidence="7" id="KW-0788">Thiol protease</keyword>
<dbReference type="InterPro" id="IPR029071">
    <property type="entry name" value="Ubiquitin-like_domsf"/>
</dbReference>
<dbReference type="OMA" id="YLGQEKW"/>
<dbReference type="AlphaFoldDB" id="S7QFZ0"/>
<feature type="domain" description="Ubiquitin-like" evidence="9">
    <location>
        <begin position="1047"/>
        <end position="1115"/>
    </location>
</feature>
<feature type="compositionally biased region" description="Acidic residues" evidence="8">
    <location>
        <begin position="1118"/>
        <end position="1129"/>
    </location>
</feature>
<dbReference type="Gene3D" id="3.10.20.90">
    <property type="entry name" value="Phosphatidylinositol 3-kinase Catalytic Subunit, Chain A, domain 1"/>
    <property type="match status" value="1"/>
</dbReference>
<evidence type="ECO:0000259" key="9">
    <source>
        <dbReference type="PROSITE" id="PS50053"/>
    </source>
</evidence>
<evidence type="ECO:0000256" key="3">
    <source>
        <dbReference type="ARBA" id="ARBA00012759"/>
    </source>
</evidence>
<dbReference type="InterPro" id="IPR038765">
    <property type="entry name" value="Papain-like_cys_pep_sf"/>
</dbReference>
<dbReference type="GeneID" id="19303685"/>
<evidence type="ECO:0000256" key="6">
    <source>
        <dbReference type="ARBA" id="ARBA00022801"/>
    </source>
</evidence>
<dbReference type="SUPFAM" id="SSF54001">
    <property type="entry name" value="Cysteine proteinases"/>
    <property type="match status" value="1"/>
</dbReference>
<dbReference type="SUPFAM" id="SSF54236">
    <property type="entry name" value="Ubiquitin-like"/>
    <property type="match status" value="1"/>
</dbReference>
<dbReference type="Proteomes" id="UP000030669">
    <property type="component" value="Unassembled WGS sequence"/>
</dbReference>
<dbReference type="PROSITE" id="PS50235">
    <property type="entry name" value="USP_3"/>
    <property type="match status" value="1"/>
</dbReference>
<protein>
    <recommendedName>
        <fullName evidence="3">ubiquitinyl hydrolase 1</fullName>
        <ecNumber evidence="3">3.4.19.12</ecNumber>
    </recommendedName>
</protein>
<dbReference type="InterPro" id="IPR050164">
    <property type="entry name" value="Peptidase_C19"/>
</dbReference>
<evidence type="ECO:0000256" key="7">
    <source>
        <dbReference type="ARBA" id="ARBA00022807"/>
    </source>
</evidence>
<gene>
    <name evidence="12" type="ORF">GLOTRDRAFT_137080</name>
</gene>
<dbReference type="STRING" id="670483.S7QFZ0"/>
<evidence type="ECO:0000256" key="2">
    <source>
        <dbReference type="ARBA" id="ARBA00009085"/>
    </source>
</evidence>
<dbReference type="KEGG" id="gtr:GLOTRDRAFT_137080"/>
<comment type="catalytic activity">
    <reaction evidence="1">
        <text>Thiol-dependent hydrolysis of ester, thioester, amide, peptide and isopeptide bonds formed by the C-terminal Gly of ubiquitin (a 76-residue protein attached to proteins as an intracellular targeting signal).</text>
        <dbReference type="EC" id="3.4.19.12"/>
    </reaction>
</comment>
<dbReference type="InterPro" id="IPR028889">
    <property type="entry name" value="USP"/>
</dbReference>
<dbReference type="PROSITE" id="PS50053">
    <property type="entry name" value="UBIQUITIN_2"/>
    <property type="match status" value="1"/>
</dbReference>
<reference evidence="12 13" key="1">
    <citation type="journal article" date="2012" name="Science">
        <title>The Paleozoic origin of enzymatic lignin decomposition reconstructed from 31 fungal genomes.</title>
        <authorList>
            <person name="Floudas D."/>
            <person name="Binder M."/>
            <person name="Riley R."/>
            <person name="Barry K."/>
            <person name="Blanchette R.A."/>
            <person name="Henrissat B."/>
            <person name="Martinez A.T."/>
            <person name="Otillar R."/>
            <person name="Spatafora J.W."/>
            <person name="Yadav J.S."/>
            <person name="Aerts A."/>
            <person name="Benoit I."/>
            <person name="Boyd A."/>
            <person name="Carlson A."/>
            <person name="Copeland A."/>
            <person name="Coutinho P.M."/>
            <person name="de Vries R.P."/>
            <person name="Ferreira P."/>
            <person name="Findley K."/>
            <person name="Foster B."/>
            <person name="Gaskell J."/>
            <person name="Glotzer D."/>
            <person name="Gorecki P."/>
            <person name="Heitman J."/>
            <person name="Hesse C."/>
            <person name="Hori C."/>
            <person name="Igarashi K."/>
            <person name="Jurgens J.A."/>
            <person name="Kallen N."/>
            <person name="Kersten P."/>
            <person name="Kohler A."/>
            <person name="Kuees U."/>
            <person name="Kumar T.K.A."/>
            <person name="Kuo A."/>
            <person name="LaButti K."/>
            <person name="Larrondo L.F."/>
            <person name="Lindquist E."/>
            <person name="Ling A."/>
            <person name="Lombard V."/>
            <person name="Lucas S."/>
            <person name="Lundell T."/>
            <person name="Martin R."/>
            <person name="McLaughlin D.J."/>
            <person name="Morgenstern I."/>
            <person name="Morin E."/>
            <person name="Murat C."/>
            <person name="Nagy L.G."/>
            <person name="Nolan M."/>
            <person name="Ohm R.A."/>
            <person name="Patyshakuliyeva A."/>
            <person name="Rokas A."/>
            <person name="Ruiz-Duenas F.J."/>
            <person name="Sabat G."/>
            <person name="Salamov A."/>
            <person name="Samejima M."/>
            <person name="Schmutz J."/>
            <person name="Slot J.C."/>
            <person name="St John F."/>
            <person name="Stenlid J."/>
            <person name="Sun H."/>
            <person name="Sun S."/>
            <person name="Syed K."/>
            <person name="Tsang A."/>
            <person name="Wiebenga A."/>
            <person name="Young D."/>
            <person name="Pisabarro A."/>
            <person name="Eastwood D.C."/>
            <person name="Martin F."/>
            <person name="Cullen D."/>
            <person name="Grigoriev I.V."/>
            <person name="Hibbett D.S."/>
        </authorList>
    </citation>
    <scope>NUCLEOTIDE SEQUENCE [LARGE SCALE GENOMIC DNA]</scope>
    <source>
        <strain evidence="12 13">ATCC 11539</strain>
    </source>
</reference>
<dbReference type="EC" id="3.4.19.12" evidence="3"/>
<dbReference type="PROSITE" id="PS00973">
    <property type="entry name" value="USP_2"/>
    <property type="match status" value="1"/>
</dbReference>
<dbReference type="EMBL" id="KB469298">
    <property type="protein sequence ID" value="EPQ58342.1"/>
    <property type="molecule type" value="Genomic_DNA"/>
</dbReference>
<evidence type="ECO:0000313" key="12">
    <source>
        <dbReference type="EMBL" id="EPQ58342.1"/>
    </source>
</evidence>
<dbReference type="PANTHER" id="PTHR24006:SF888">
    <property type="entry name" value="UBIQUITIN CARBOXYL-TERMINAL HYDROLASE 30"/>
    <property type="match status" value="1"/>
</dbReference>
<comment type="similarity">
    <text evidence="2">Belongs to the peptidase C19 family.</text>
</comment>
<organism evidence="12 13">
    <name type="scientific">Gloeophyllum trabeum (strain ATCC 11539 / FP-39264 / Madison 617)</name>
    <name type="common">Brown rot fungus</name>
    <dbReference type="NCBI Taxonomy" id="670483"/>
    <lineage>
        <taxon>Eukaryota</taxon>
        <taxon>Fungi</taxon>
        <taxon>Dikarya</taxon>
        <taxon>Basidiomycota</taxon>
        <taxon>Agaricomycotina</taxon>
        <taxon>Agaricomycetes</taxon>
        <taxon>Gloeophyllales</taxon>
        <taxon>Gloeophyllaceae</taxon>
        <taxon>Gloeophyllum</taxon>
    </lineage>
</organism>
<feature type="compositionally biased region" description="Polar residues" evidence="8">
    <location>
        <begin position="467"/>
        <end position="482"/>
    </location>
</feature>
<feature type="compositionally biased region" description="Polar residues" evidence="8">
    <location>
        <begin position="667"/>
        <end position="682"/>
    </location>
</feature>
<feature type="region of interest" description="Disordered" evidence="8">
    <location>
        <begin position="665"/>
        <end position="685"/>
    </location>
</feature>
<dbReference type="PANTHER" id="PTHR24006">
    <property type="entry name" value="UBIQUITIN CARBOXYL-TERMINAL HYDROLASE"/>
    <property type="match status" value="1"/>
</dbReference>
<dbReference type="Pfam" id="PF00240">
    <property type="entry name" value="ubiquitin"/>
    <property type="match status" value="1"/>
</dbReference>
<dbReference type="InterPro" id="IPR018200">
    <property type="entry name" value="USP_CS"/>
</dbReference>
<feature type="compositionally biased region" description="Basic and acidic residues" evidence="8">
    <location>
        <begin position="1161"/>
        <end position="1178"/>
    </location>
</feature>
<dbReference type="Gene3D" id="3.90.70.10">
    <property type="entry name" value="Cysteine proteinases"/>
    <property type="match status" value="1"/>
</dbReference>
<sequence>MAPARRRRKSPANNGLAAGEKLKREVLQGSRSNLWSWVGIEVTNVSDITDEHRLMSCGLSKRNGWPICRNKYASGDLPQSKGNLTRDAAHSAADEDIIVISDDETGLECSRKACKNNPNCLNYLGQEAWENEEKAKEAYLKAAELGPDPRLQMRDPGSPVGLKNLGATCYANAFLQVWFQDLAFRAGVYRCMPTQDWEHGFQDTPVFQLQVTFAALQEGSHKVFNPVKLVESLRLRTTEQQDAQEFSKLFMSYLDAEFKKQSEPSLRTLIPDQFQGTQVYGTECLNCHNRSETLSEFLELEISLQPNCRLEQRIDALLQPETLSGDNKYLCPRCETLQDATRYTKLRELPPVLHISLMRFVYDLGSMERKKCSHSVTFPTVLDMDQFLDRSPGDYSQPGDSKNLYRLQGVLLHKGASALHGHYEAQVYDIASKQWYRFNDESVSALTSMPYLPLPDEADEAVEIENKSNGRSSKSSTKAQSTNRKRQTRKAGDEANVQTLPSMLGLPESRKYGQSGQAYTTRYIASKEAYMLIYRREMADSRTCDSAVGATRSASPPFASTGDETIRIIMPPARAREVVNVMNEELREAIKDYRSKQEQKVTELTKLRRVMMDILHSWNVTSHDEPSLIVSGQSLEAWVVSGLKEVERKGKQALKTVGVADEGELCTESQKSAPDSSSTQCGPSVRRRFSNSTIACRHGLLDPMEAGDMKRLRKTAYERIVQETNSEFLPVLSSGDICHTCVAEQFDERLYQTEHPNHVARFNKLSTDDGDTNSYWISKTWLKDWKLSKPKMHRSGQEDPAPNLPPFQQDVLCEHGYLSTDGHLRRRIPAQAYDFLIARFPELQLPSVDTEVCAICQTTSHVSKEERLEWKSKADLEKRALNYMYENALEHHGELPPNIPCAIIPPEFVSAWRQWVRQPSQVQRPDKVDNSMFICRHGLLLIDPSSAIDIDGSVAVIPMGEWAVLKNHYPAKPLISVENRYAGEGSRIVCDLPVCHDCRFQKKSDYTETDINLRICNAQGLQEDLKHSQERPRISIYGTRGARRSKRIRHGVYKANNLSIRISKAMTLKDLKLKLQEERDLPVICQRLFYCGQELGDNSLTMGTLGILPNDTIDVREEPEDADALDDEGDGLRKKRRLEKEGQAFDGTILSGQHRTSSSPESRERETEVTLHGMRRDP</sequence>